<dbReference type="AlphaFoldDB" id="A0A7X0P6G3"/>
<dbReference type="Proteomes" id="UP000565579">
    <property type="component" value="Unassembled WGS sequence"/>
</dbReference>
<feature type="transmembrane region" description="Helical" evidence="1">
    <location>
        <begin position="37"/>
        <end position="56"/>
    </location>
</feature>
<proteinExistence type="predicted"/>
<protein>
    <submittedName>
        <fullName evidence="2">Uncharacterized protein</fullName>
    </submittedName>
</protein>
<keyword evidence="3" id="KW-1185">Reference proteome</keyword>
<comment type="caution">
    <text evidence="2">The sequence shown here is derived from an EMBL/GenBank/DDBJ whole genome shotgun (WGS) entry which is preliminary data.</text>
</comment>
<evidence type="ECO:0000313" key="3">
    <source>
        <dbReference type="Proteomes" id="UP000565579"/>
    </source>
</evidence>
<organism evidence="2 3">
    <name type="scientific">Nonomuraea rubra</name>
    <dbReference type="NCBI Taxonomy" id="46180"/>
    <lineage>
        <taxon>Bacteria</taxon>
        <taxon>Bacillati</taxon>
        <taxon>Actinomycetota</taxon>
        <taxon>Actinomycetes</taxon>
        <taxon>Streptosporangiales</taxon>
        <taxon>Streptosporangiaceae</taxon>
        <taxon>Nonomuraea</taxon>
    </lineage>
</organism>
<reference evidence="2 3" key="1">
    <citation type="submission" date="2020-08" db="EMBL/GenBank/DDBJ databases">
        <title>Sequencing the genomes of 1000 actinobacteria strains.</title>
        <authorList>
            <person name="Klenk H.-P."/>
        </authorList>
    </citation>
    <scope>NUCLEOTIDE SEQUENCE [LARGE SCALE GENOMIC DNA]</scope>
    <source>
        <strain evidence="2 3">DSM 43768</strain>
    </source>
</reference>
<keyword evidence="1" id="KW-0812">Transmembrane</keyword>
<keyword evidence="1" id="KW-0472">Membrane</keyword>
<accession>A0A7X0P6G3</accession>
<keyword evidence="1" id="KW-1133">Transmembrane helix</keyword>
<dbReference type="EMBL" id="JACHMI010000001">
    <property type="protein sequence ID" value="MBB6556178.1"/>
    <property type="molecule type" value="Genomic_DNA"/>
</dbReference>
<sequence length="95" mass="10800">MYADPASSEAAGFLKVMIPLELAAWLYRVFAPEEWPALSGTTLLQVATWYLALWFVRERDAARAELKRAKFEHVVTPNPGAGRIVEWRSRNEGDH</sequence>
<evidence type="ECO:0000256" key="1">
    <source>
        <dbReference type="SAM" id="Phobius"/>
    </source>
</evidence>
<dbReference type="RefSeq" id="WP_185110657.1">
    <property type="nucleotide sequence ID" value="NZ_BAAAXY010000153.1"/>
</dbReference>
<evidence type="ECO:0000313" key="2">
    <source>
        <dbReference type="EMBL" id="MBB6556178.1"/>
    </source>
</evidence>
<gene>
    <name evidence="2" type="ORF">HD593_010973</name>
</gene>
<name>A0A7X0P6G3_9ACTN</name>